<dbReference type="OrthoDB" id="6334211at2759"/>
<dbReference type="AlphaFoldDB" id="A0A9P8VLU9"/>
<evidence type="ECO:0000256" key="1">
    <source>
        <dbReference type="ARBA" id="ARBA00005790"/>
    </source>
</evidence>
<dbReference type="InterPro" id="IPR017665">
    <property type="entry name" value="Guanylate_kinase"/>
</dbReference>
<dbReference type="GO" id="GO:0016787">
    <property type="term" value="F:hydrolase activity"/>
    <property type="evidence" value="ECO:0007669"/>
    <property type="project" value="UniProtKB-KW"/>
</dbReference>
<dbReference type="NCBIfam" id="TIGR03263">
    <property type="entry name" value="guanyl_kin"/>
    <property type="match status" value="1"/>
</dbReference>
<keyword evidence="3" id="KW-0808">Transferase</keyword>
<evidence type="ECO:0000259" key="7">
    <source>
        <dbReference type="PROSITE" id="PS50052"/>
    </source>
</evidence>
<organism evidence="8 9">
    <name type="scientific">Plectosphaerella plurivora</name>
    <dbReference type="NCBI Taxonomy" id="936078"/>
    <lineage>
        <taxon>Eukaryota</taxon>
        <taxon>Fungi</taxon>
        <taxon>Dikarya</taxon>
        <taxon>Ascomycota</taxon>
        <taxon>Pezizomycotina</taxon>
        <taxon>Sordariomycetes</taxon>
        <taxon>Hypocreomycetidae</taxon>
        <taxon>Glomerellales</taxon>
        <taxon>Plectosphaerellaceae</taxon>
        <taxon>Plectosphaerella</taxon>
    </lineage>
</organism>
<dbReference type="Proteomes" id="UP000770015">
    <property type="component" value="Unassembled WGS sequence"/>
</dbReference>
<protein>
    <recommendedName>
        <fullName evidence="2">guanylate kinase</fullName>
        <ecNumber evidence="2">2.7.4.8</ecNumber>
    </recommendedName>
</protein>
<accession>A0A9P8VLU9</accession>
<keyword evidence="5" id="KW-0418">Kinase</keyword>
<comment type="caution">
    <text evidence="8">The sequence shown here is derived from an EMBL/GenBank/DDBJ whole genome shotgun (WGS) entry which is preliminary data.</text>
</comment>
<name>A0A9P8VLU9_9PEZI</name>
<dbReference type="SUPFAM" id="SSF52540">
    <property type="entry name" value="P-loop containing nucleoside triphosphate hydrolases"/>
    <property type="match status" value="1"/>
</dbReference>
<dbReference type="InterPro" id="IPR008144">
    <property type="entry name" value="Guanylate_kin-like_dom"/>
</dbReference>
<evidence type="ECO:0000313" key="9">
    <source>
        <dbReference type="Proteomes" id="UP000770015"/>
    </source>
</evidence>
<dbReference type="GO" id="GO:0005524">
    <property type="term" value="F:ATP binding"/>
    <property type="evidence" value="ECO:0007669"/>
    <property type="project" value="UniProtKB-KW"/>
</dbReference>
<dbReference type="PANTHER" id="PTHR23117:SF13">
    <property type="entry name" value="GUANYLATE KINASE"/>
    <property type="match status" value="1"/>
</dbReference>
<dbReference type="PROSITE" id="PS50052">
    <property type="entry name" value="GUANYLATE_KINASE_2"/>
    <property type="match status" value="1"/>
</dbReference>
<dbReference type="EMBL" id="JAGSXJ010000001">
    <property type="protein sequence ID" value="KAH6696940.1"/>
    <property type="molecule type" value="Genomic_DNA"/>
</dbReference>
<keyword evidence="4" id="KW-0547">Nucleotide-binding</keyword>
<dbReference type="CDD" id="cd00071">
    <property type="entry name" value="GMPK"/>
    <property type="match status" value="1"/>
</dbReference>
<keyword evidence="9" id="KW-1185">Reference proteome</keyword>
<dbReference type="InterPro" id="IPR008145">
    <property type="entry name" value="GK/Ca_channel_bsu"/>
</dbReference>
<gene>
    <name evidence="8" type="ORF">F5X68DRAFT_126177</name>
</gene>
<dbReference type="InterPro" id="IPR027417">
    <property type="entry name" value="P-loop_NTPase"/>
</dbReference>
<evidence type="ECO:0000256" key="2">
    <source>
        <dbReference type="ARBA" id="ARBA00012961"/>
    </source>
</evidence>
<evidence type="ECO:0000256" key="6">
    <source>
        <dbReference type="ARBA" id="ARBA00022840"/>
    </source>
</evidence>
<feature type="domain" description="Guanylate kinase-like" evidence="7">
    <location>
        <begin position="16"/>
        <end position="197"/>
    </location>
</feature>
<dbReference type="GO" id="GO:0004385">
    <property type="term" value="F:GMP kinase activity"/>
    <property type="evidence" value="ECO:0007669"/>
    <property type="project" value="UniProtKB-EC"/>
</dbReference>
<evidence type="ECO:0000256" key="3">
    <source>
        <dbReference type="ARBA" id="ARBA00022679"/>
    </source>
</evidence>
<comment type="similarity">
    <text evidence="1">Belongs to the guanylate kinase family.</text>
</comment>
<dbReference type="Gene3D" id="3.40.50.300">
    <property type="entry name" value="P-loop containing nucleotide triphosphate hydrolases"/>
    <property type="match status" value="1"/>
</dbReference>
<sequence>MASCNKIPDDFDEPTHRPIIISGPSGVGKSTLCRKLQEAHPDTFYMAVSFTTRKPRLGEVTSNAYDFIPVDAFKNLIRLGAFIEHTEFNGNLYGTAWNEVRYMTVGSKIPLLDIEMEGIKQIKKTQLEARFVFISPPSLEVLEKQLRGRGTEDDESIRRRLARAKDEMDFAATGVHDMIIINDDVEVAFKQLEEFCLAEYSE</sequence>
<evidence type="ECO:0000256" key="5">
    <source>
        <dbReference type="ARBA" id="ARBA00022777"/>
    </source>
</evidence>
<keyword evidence="6" id="KW-0067">ATP-binding</keyword>
<keyword evidence="8" id="KW-0378">Hydrolase</keyword>
<evidence type="ECO:0000313" key="8">
    <source>
        <dbReference type="EMBL" id="KAH6696940.1"/>
    </source>
</evidence>
<dbReference type="SMART" id="SM00072">
    <property type="entry name" value="GuKc"/>
    <property type="match status" value="1"/>
</dbReference>
<dbReference type="PANTHER" id="PTHR23117">
    <property type="entry name" value="GUANYLATE KINASE-RELATED"/>
    <property type="match status" value="1"/>
</dbReference>
<dbReference type="GO" id="GO:0005829">
    <property type="term" value="C:cytosol"/>
    <property type="evidence" value="ECO:0007669"/>
    <property type="project" value="TreeGrafter"/>
</dbReference>
<evidence type="ECO:0000256" key="4">
    <source>
        <dbReference type="ARBA" id="ARBA00022741"/>
    </source>
</evidence>
<proteinExistence type="inferred from homology"/>
<dbReference type="Pfam" id="PF00625">
    <property type="entry name" value="Guanylate_kin"/>
    <property type="match status" value="1"/>
</dbReference>
<dbReference type="EC" id="2.7.4.8" evidence="2"/>
<reference evidence="8" key="1">
    <citation type="journal article" date="2021" name="Nat. Commun.">
        <title>Genetic determinants of endophytism in the Arabidopsis root mycobiome.</title>
        <authorList>
            <person name="Mesny F."/>
            <person name="Miyauchi S."/>
            <person name="Thiergart T."/>
            <person name="Pickel B."/>
            <person name="Atanasova L."/>
            <person name="Karlsson M."/>
            <person name="Huettel B."/>
            <person name="Barry K.W."/>
            <person name="Haridas S."/>
            <person name="Chen C."/>
            <person name="Bauer D."/>
            <person name="Andreopoulos W."/>
            <person name="Pangilinan J."/>
            <person name="LaButti K."/>
            <person name="Riley R."/>
            <person name="Lipzen A."/>
            <person name="Clum A."/>
            <person name="Drula E."/>
            <person name="Henrissat B."/>
            <person name="Kohler A."/>
            <person name="Grigoriev I.V."/>
            <person name="Martin F.M."/>
            <person name="Hacquard S."/>
        </authorList>
    </citation>
    <scope>NUCLEOTIDE SEQUENCE</scope>
    <source>
        <strain evidence="8">MPI-SDFR-AT-0117</strain>
    </source>
</reference>